<keyword evidence="2" id="KW-0472">Membrane</keyword>
<feature type="transmembrane region" description="Helical" evidence="2">
    <location>
        <begin position="236"/>
        <end position="269"/>
    </location>
</feature>
<feature type="transmembrane region" description="Helical" evidence="2">
    <location>
        <begin position="312"/>
        <end position="334"/>
    </location>
</feature>
<name>A0A8J8NXW3_HALGN</name>
<feature type="transmembrane region" description="Helical" evidence="2">
    <location>
        <begin position="346"/>
        <end position="366"/>
    </location>
</feature>
<organism evidence="3 4">
    <name type="scientific">Halteria grandinella</name>
    <dbReference type="NCBI Taxonomy" id="5974"/>
    <lineage>
        <taxon>Eukaryota</taxon>
        <taxon>Sar</taxon>
        <taxon>Alveolata</taxon>
        <taxon>Ciliophora</taxon>
        <taxon>Intramacronucleata</taxon>
        <taxon>Spirotrichea</taxon>
        <taxon>Stichotrichia</taxon>
        <taxon>Sporadotrichida</taxon>
        <taxon>Halteriidae</taxon>
        <taxon>Halteria</taxon>
    </lineage>
</organism>
<gene>
    <name evidence="3" type="ORF">FGO68_gene8871</name>
</gene>
<protein>
    <submittedName>
        <fullName evidence="3">Uncharacterized protein</fullName>
    </submittedName>
</protein>
<dbReference type="Proteomes" id="UP000785679">
    <property type="component" value="Unassembled WGS sequence"/>
</dbReference>
<dbReference type="AlphaFoldDB" id="A0A8J8NXW3"/>
<feature type="region of interest" description="Disordered" evidence="1">
    <location>
        <begin position="498"/>
        <end position="568"/>
    </location>
</feature>
<evidence type="ECO:0000313" key="3">
    <source>
        <dbReference type="EMBL" id="TNV82196.1"/>
    </source>
</evidence>
<proteinExistence type="predicted"/>
<feature type="transmembrane region" description="Helical" evidence="2">
    <location>
        <begin position="378"/>
        <end position="395"/>
    </location>
</feature>
<comment type="caution">
    <text evidence="3">The sequence shown here is derived from an EMBL/GenBank/DDBJ whole genome shotgun (WGS) entry which is preliminary data.</text>
</comment>
<evidence type="ECO:0000256" key="2">
    <source>
        <dbReference type="SAM" id="Phobius"/>
    </source>
</evidence>
<feature type="compositionally biased region" description="Basic and acidic residues" evidence="1">
    <location>
        <begin position="522"/>
        <end position="540"/>
    </location>
</feature>
<accession>A0A8J8NXW3</accession>
<keyword evidence="4" id="KW-1185">Reference proteome</keyword>
<keyword evidence="2" id="KW-0812">Transmembrane</keyword>
<sequence length="568" mass="65694">MQLLGGGEISYSGNTGQFVYYVNQSESVNETLLTGNYSEGNETMGNDSKGNETEEYVEEVGVAMNGNLAMDDLYTIVVIKDRPYADFLKELNIKGELKNITQINDTKYSVNVYYYSSNLVALYSHSDPFREHRNIIEHFIIISVDDISRHFLVQLMLDTFWGIDQDVIIVNQLIFTFMRQPGYLVRNDTQESWYWNRYSNEYAELVPSYKYDQYYSSYPGFVVSQICNKVVRVFEAIVGLAFVSLINALLIRVAIFCSQTLIFPLLWCFQRAQRQSGQIMDSYQIAAIYRASPHIGAQAAYLDRSGRSKASFVLSFFTCLIVFYFMFGACYDLWTQLIFRHILAKGINDIYFFYMNLVEFGVLFHVRTRSTIKYLPKYLIILNLIFIYYVNSYIYSAQYEMYSVLSNLTLALFLFFIKYYEQPSQTEWNPFGTYTPSISNPRTAYSLVSTDNFMLGFDILSMFQTVRFRHTFNHSEIQHYDLVSQQEILGYDFHPSEPGQRRGIAPQQHRNNHNNGGEVEMPELRRVDVESGVREDRVENDGSGDGLAVGDTFESSREATDAPFTLNI</sequence>
<dbReference type="EMBL" id="RRYP01005254">
    <property type="protein sequence ID" value="TNV82196.1"/>
    <property type="molecule type" value="Genomic_DNA"/>
</dbReference>
<reference evidence="3" key="1">
    <citation type="submission" date="2019-06" db="EMBL/GenBank/DDBJ databases">
        <authorList>
            <person name="Zheng W."/>
        </authorList>
    </citation>
    <scope>NUCLEOTIDE SEQUENCE</scope>
    <source>
        <strain evidence="3">QDHG01</strain>
    </source>
</reference>
<dbReference type="OrthoDB" id="289147at2759"/>
<feature type="transmembrane region" description="Helical" evidence="2">
    <location>
        <begin position="401"/>
        <end position="420"/>
    </location>
</feature>
<evidence type="ECO:0000256" key="1">
    <source>
        <dbReference type="SAM" id="MobiDB-lite"/>
    </source>
</evidence>
<keyword evidence="2" id="KW-1133">Transmembrane helix</keyword>
<evidence type="ECO:0000313" key="4">
    <source>
        <dbReference type="Proteomes" id="UP000785679"/>
    </source>
</evidence>